<dbReference type="InterPro" id="IPR013785">
    <property type="entry name" value="Aldolase_TIM"/>
</dbReference>
<dbReference type="Pfam" id="PF01180">
    <property type="entry name" value="DHO_dh"/>
    <property type="match status" value="1"/>
</dbReference>
<comment type="pathway">
    <text evidence="2">Pyrimidine metabolism; UMP biosynthesis via de novo pathway.</text>
</comment>
<dbReference type="InterPro" id="IPR050074">
    <property type="entry name" value="DHO_dehydrogenase"/>
</dbReference>
<proteinExistence type="predicted"/>
<evidence type="ECO:0000256" key="1">
    <source>
        <dbReference type="ARBA" id="ARBA00001917"/>
    </source>
</evidence>
<sequence>MNRQISPIAVSTALGLGGRGIFPYTLWPAYRRLRRTVRETGTTVFTKSATRHPRQGNFIPWNPLTWKYIRRLPGGGLLNAYGLTNPGAEASARAIRASLAAGFRVVPNLYPEFAKGPDRAIQETLEAVRIYQRALGRDFWALELNFSCPNSAEEIRQNVAQALACSKALRRQCPDLYLIAKISLCHPYEFAQELERLGVNAIHGVNSIPYDLVYPQGPSSPLADAGGGGVSGGPAFGLAYRYNAELRKKVKLFLIMGGGVTKLEDVKRYMDAGADAVSLCTLALRNPKEAAGIVATFAKKA</sequence>
<evidence type="ECO:0000256" key="6">
    <source>
        <dbReference type="ARBA" id="ARBA00022975"/>
    </source>
</evidence>
<dbReference type="GO" id="GO:0004152">
    <property type="term" value="F:dihydroorotate dehydrogenase activity"/>
    <property type="evidence" value="ECO:0007669"/>
    <property type="project" value="InterPro"/>
</dbReference>
<gene>
    <name evidence="10" type="ORF">ENW48_04180</name>
</gene>
<keyword evidence="6" id="KW-0665">Pyrimidine biosynthesis</keyword>
<dbReference type="PIRSF" id="PIRSF000164">
    <property type="entry name" value="DHO_oxidase"/>
    <property type="match status" value="1"/>
</dbReference>
<keyword evidence="8" id="KW-0520">NAD</keyword>
<dbReference type="InterPro" id="IPR005720">
    <property type="entry name" value="Dihydroorotate_DH_cat"/>
</dbReference>
<feature type="domain" description="Dihydroorotate dehydrogenase catalytic" evidence="9">
    <location>
        <begin position="43"/>
        <end position="288"/>
    </location>
</feature>
<dbReference type="GO" id="GO:0006207">
    <property type="term" value="P:'de novo' pyrimidine nucleobase biosynthetic process"/>
    <property type="evidence" value="ECO:0007669"/>
    <property type="project" value="TreeGrafter"/>
</dbReference>
<dbReference type="UniPathway" id="UPA00070"/>
<evidence type="ECO:0000256" key="7">
    <source>
        <dbReference type="ARBA" id="ARBA00023002"/>
    </source>
</evidence>
<evidence type="ECO:0000313" key="10">
    <source>
        <dbReference type="EMBL" id="HGZ11399.1"/>
    </source>
</evidence>
<dbReference type="InterPro" id="IPR012135">
    <property type="entry name" value="Dihydroorotate_DH_1_2"/>
</dbReference>
<keyword evidence="4" id="KW-0285">Flavoprotein</keyword>
<dbReference type="SUPFAM" id="SSF51395">
    <property type="entry name" value="FMN-linked oxidoreductases"/>
    <property type="match status" value="1"/>
</dbReference>
<name>A0A7C5EM05_9BACT</name>
<reference evidence="10" key="1">
    <citation type="journal article" date="2020" name="mSystems">
        <title>Genome- and Community-Level Interaction Insights into Carbon Utilization and Element Cycling Functions of Hydrothermarchaeota in Hydrothermal Sediment.</title>
        <authorList>
            <person name="Zhou Z."/>
            <person name="Liu Y."/>
            <person name="Xu W."/>
            <person name="Pan J."/>
            <person name="Luo Z.H."/>
            <person name="Li M."/>
        </authorList>
    </citation>
    <scope>NUCLEOTIDE SEQUENCE [LARGE SCALE GENOMIC DNA]</scope>
    <source>
        <strain evidence="10">SpSt-853</strain>
    </source>
</reference>
<evidence type="ECO:0000256" key="2">
    <source>
        <dbReference type="ARBA" id="ARBA00004725"/>
    </source>
</evidence>
<comment type="cofactor">
    <cofactor evidence="1">
        <name>FMN</name>
        <dbReference type="ChEBI" id="CHEBI:58210"/>
    </cofactor>
</comment>
<accession>A0A7C5EM05</accession>
<organism evidence="10">
    <name type="scientific">Desulfobacca acetoxidans</name>
    <dbReference type="NCBI Taxonomy" id="60893"/>
    <lineage>
        <taxon>Bacteria</taxon>
        <taxon>Pseudomonadati</taxon>
        <taxon>Thermodesulfobacteriota</taxon>
        <taxon>Desulfobaccia</taxon>
        <taxon>Desulfobaccales</taxon>
        <taxon>Desulfobaccaceae</taxon>
        <taxon>Desulfobacca</taxon>
    </lineage>
</organism>
<dbReference type="EMBL" id="DTKJ01000028">
    <property type="protein sequence ID" value="HGZ11399.1"/>
    <property type="molecule type" value="Genomic_DNA"/>
</dbReference>
<evidence type="ECO:0000256" key="4">
    <source>
        <dbReference type="ARBA" id="ARBA00022630"/>
    </source>
</evidence>
<dbReference type="PANTHER" id="PTHR48109:SF1">
    <property type="entry name" value="DIHYDROOROTATE DEHYDROGENASE (FUMARATE)"/>
    <property type="match status" value="1"/>
</dbReference>
<dbReference type="AlphaFoldDB" id="A0A7C5EM05"/>
<dbReference type="GO" id="GO:0005737">
    <property type="term" value="C:cytoplasm"/>
    <property type="evidence" value="ECO:0007669"/>
    <property type="project" value="InterPro"/>
</dbReference>
<dbReference type="GO" id="GO:0044205">
    <property type="term" value="P:'de novo' UMP biosynthetic process"/>
    <property type="evidence" value="ECO:0007669"/>
    <property type="project" value="UniProtKB-UniPathway"/>
</dbReference>
<dbReference type="Gene3D" id="3.20.20.70">
    <property type="entry name" value="Aldolase class I"/>
    <property type="match status" value="1"/>
</dbReference>
<dbReference type="PANTHER" id="PTHR48109">
    <property type="entry name" value="DIHYDROOROTATE DEHYDROGENASE (QUINONE), MITOCHONDRIAL-RELATED"/>
    <property type="match status" value="1"/>
</dbReference>
<protein>
    <recommendedName>
        <fullName evidence="9">Dihydroorotate dehydrogenase catalytic domain-containing protein</fullName>
    </recommendedName>
</protein>
<comment type="caution">
    <text evidence="10">The sequence shown here is derived from an EMBL/GenBank/DDBJ whole genome shotgun (WGS) entry which is preliminary data.</text>
</comment>
<evidence type="ECO:0000259" key="9">
    <source>
        <dbReference type="Pfam" id="PF01180"/>
    </source>
</evidence>
<evidence type="ECO:0000256" key="5">
    <source>
        <dbReference type="ARBA" id="ARBA00022643"/>
    </source>
</evidence>
<keyword evidence="7" id="KW-0560">Oxidoreductase</keyword>
<keyword evidence="5" id="KW-0288">FMN</keyword>
<evidence type="ECO:0000256" key="3">
    <source>
        <dbReference type="ARBA" id="ARBA00011669"/>
    </source>
</evidence>
<evidence type="ECO:0000256" key="8">
    <source>
        <dbReference type="ARBA" id="ARBA00023027"/>
    </source>
</evidence>
<comment type="subunit">
    <text evidence="3">Heterotetramer of 2 PyrK and 2 PyrD type B subunits.</text>
</comment>